<dbReference type="PROSITE" id="PS50076">
    <property type="entry name" value="DNAJ_2"/>
    <property type="match status" value="1"/>
</dbReference>
<sequence length="138" mass="15899">MGSEVIDYYEILQCDKNATLEELKRSYQRLALTCHPDKKISSENNENFHIIQKAWSVLRDPQSRKEYDALLSCEEHRELLLYDSISVPDLNYDSCNSIYSYQCRCGGLYSVTSSELVPPKIYVECNECSLSIQIDVPS</sequence>
<keyword evidence="3" id="KW-0862">Zinc</keyword>
<proteinExistence type="inferred from homology"/>
<dbReference type="PANTHER" id="PTHR45255">
    <property type="entry name" value="DNAJ HOMOLOG SUBFAMILY C MEMBER 24"/>
    <property type="match status" value="1"/>
</dbReference>
<dbReference type="InterPro" id="IPR001623">
    <property type="entry name" value="DnaJ_domain"/>
</dbReference>
<dbReference type="GO" id="GO:0001671">
    <property type="term" value="F:ATPase activator activity"/>
    <property type="evidence" value="ECO:0007669"/>
    <property type="project" value="TreeGrafter"/>
</dbReference>
<dbReference type="InterPro" id="IPR036671">
    <property type="entry name" value="DPH_MB_sf"/>
</dbReference>
<dbReference type="Pfam" id="PF00226">
    <property type="entry name" value="DnaJ"/>
    <property type="match status" value="1"/>
</dbReference>
<keyword evidence="2" id="KW-0479">Metal-binding</keyword>
<dbReference type="PROSITE" id="PS00636">
    <property type="entry name" value="DNAJ_1"/>
    <property type="match status" value="1"/>
</dbReference>
<feature type="domain" description="J" evidence="5">
    <location>
        <begin position="7"/>
        <end position="71"/>
    </location>
</feature>
<dbReference type="CDD" id="cd06257">
    <property type="entry name" value="DnaJ"/>
    <property type="match status" value="1"/>
</dbReference>
<dbReference type="Proteomes" id="UP000053240">
    <property type="component" value="Unassembled WGS sequence"/>
</dbReference>
<dbReference type="InterPro" id="IPR018253">
    <property type="entry name" value="DnaJ_domain_CS"/>
</dbReference>
<dbReference type="AlphaFoldDB" id="A0A194QKW9"/>
<evidence type="ECO:0000313" key="7">
    <source>
        <dbReference type="EMBL" id="KPJ06177.1"/>
    </source>
</evidence>
<comment type="similarity">
    <text evidence="1">Belongs to the DPH4 family.</text>
</comment>
<dbReference type="SUPFAM" id="SSF46565">
    <property type="entry name" value="Chaperone J-domain"/>
    <property type="match status" value="1"/>
</dbReference>
<dbReference type="PANTHER" id="PTHR45255:SF1">
    <property type="entry name" value="DNAJ HOMOLOG SUBFAMILY C MEMBER 24"/>
    <property type="match status" value="1"/>
</dbReference>
<evidence type="ECO:0000313" key="8">
    <source>
        <dbReference type="Proteomes" id="UP000053240"/>
    </source>
</evidence>
<dbReference type="PROSITE" id="PS51074">
    <property type="entry name" value="DPH_MB"/>
    <property type="match status" value="1"/>
</dbReference>
<dbReference type="SMART" id="SM00271">
    <property type="entry name" value="DnaJ"/>
    <property type="match status" value="1"/>
</dbReference>
<dbReference type="PRINTS" id="PR00625">
    <property type="entry name" value="JDOMAIN"/>
</dbReference>
<dbReference type="InParanoid" id="A0A194QKW9"/>
<gene>
    <name evidence="7" type="ORF">RR48_14619</name>
</gene>
<dbReference type="InterPro" id="IPR036869">
    <property type="entry name" value="J_dom_sf"/>
</dbReference>
<evidence type="ECO:0000259" key="5">
    <source>
        <dbReference type="PROSITE" id="PS50076"/>
    </source>
</evidence>
<evidence type="ECO:0000256" key="3">
    <source>
        <dbReference type="ARBA" id="ARBA00022833"/>
    </source>
</evidence>
<dbReference type="Gene3D" id="3.10.660.10">
    <property type="entry name" value="DPH Zinc finger"/>
    <property type="match status" value="1"/>
</dbReference>
<keyword evidence="8" id="KW-1185">Reference proteome</keyword>
<evidence type="ECO:0000256" key="2">
    <source>
        <dbReference type="ARBA" id="ARBA00022723"/>
    </source>
</evidence>
<dbReference type="EMBL" id="KQ461198">
    <property type="protein sequence ID" value="KPJ06177.1"/>
    <property type="molecule type" value="Genomic_DNA"/>
</dbReference>
<accession>A0A194QKW9</accession>
<dbReference type="Gene3D" id="1.10.287.110">
    <property type="entry name" value="DnaJ domain"/>
    <property type="match status" value="1"/>
</dbReference>
<dbReference type="Pfam" id="PF05207">
    <property type="entry name" value="Zn_ribbon_CSL"/>
    <property type="match status" value="1"/>
</dbReference>
<evidence type="ECO:0000259" key="6">
    <source>
        <dbReference type="PROSITE" id="PS51074"/>
    </source>
</evidence>
<feature type="domain" description="DPH-type MB" evidence="6">
    <location>
        <begin position="81"/>
        <end position="137"/>
    </location>
</feature>
<dbReference type="InterPro" id="IPR007872">
    <property type="entry name" value="DPH_MB_dom"/>
</dbReference>
<name>A0A194QKW9_PAPMA</name>
<keyword evidence="4" id="KW-0408">Iron</keyword>
<dbReference type="GO" id="GO:0008198">
    <property type="term" value="F:ferrous iron binding"/>
    <property type="evidence" value="ECO:0007669"/>
    <property type="project" value="TreeGrafter"/>
</dbReference>
<evidence type="ECO:0000256" key="1">
    <source>
        <dbReference type="ARBA" id="ARBA00006169"/>
    </source>
</evidence>
<dbReference type="SUPFAM" id="SSF144217">
    <property type="entry name" value="CSL zinc finger"/>
    <property type="match status" value="1"/>
</dbReference>
<reference evidence="7 8" key="1">
    <citation type="journal article" date="2015" name="Nat. Commun.">
        <title>Outbred genome sequencing and CRISPR/Cas9 gene editing in butterflies.</title>
        <authorList>
            <person name="Li X."/>
            <person name="Fan D."/>
            <person name="Zhang W."/>
            <person name="Liu G."/>
            <person name="Zhang L."/>
            <person name="Zhao L."/>
            <person name="Fang X."/>
            <person name="Chen L."/>
            <person name="Dong Y."/>
            <person name="Chen Y."/>
            <person name="Ding Y."/>
            <person name="Zhao R."/>
            <person name="Feng M."/>
            <person name="Zhu Y."/>
            <person name="Feng Y."/>
            <person name="Jiang X."/>
            <person name="Zhu D."/>
            <person name="Xiang H."/>
            <person name="Feng X."/>
            <person name="Li S."/>
            <person name="Wang J."/>
            <person name="Zhang G."/>
            <person name="Kronforst M.R."/>
            <person name="Wang W."/>
        </authorList>
    </citation>
    <scope>NUCLEOTIDE SEQUENCE [LARGE SCALE GENOMIC DNA]</scope>
    <source>
        <strain evidence="7">Ya'a_city_454_Pm</strain>
        <tissue evidence="7">Whole body</tissue>
    </source>
</reference>
<dbReference type="STRING" id="76193.A0A194QKW9"/>
<organism evidence="7 8">
    <name type="scientific">Papilio machaon</name>
    <name type="common">Old World swallowtail butterfly</name>
    <dbReference type="NCBI Taxonomy" id="76193"/>
    <lineage>
        <taxon>Eukaryota</taxon>
        <taxon>Metazoa</taxon>
        <taxon>Ecdysozoa</taxon>
        <taxon>Arthropoda</taxon>
        <taxon>Hexapoda</taxon>
        <taxon>Insecta</taxon>
        <taxon>Pterygota</taxon>
        <taxon>Neoptera</taxon>
        <taxon>Endopterygota</taxon>
        <taxon>Lepidoptera</taxon>
        <taxon>Glossata</taxon>
        <taxon>Ditrysia</taxon>
        <taxon>Papilionoidea</taxon>
        <taxon>Papilionidae</taxon>
        <taxon>Papilioninae</taxon>
        <taxon>Papilio</taxon>
    </lineage>
</organism>
<dbReference type="FunCoup" id="A0A194QKW9">
    <property type="interactions" value="1225"/>
</dbReference>
<protein>
    <submittedName>
        <fullName evidence="7">DPH4-like</fullName>
    </submittedName>
</protein>
<evidence type="ECO:0000256" key="4">
    <source>
        <dbReference type="ARBA" id="ARBA00023004"/>
    </source>
</evidence>